<dbReference type="AlphaFoldDB" id="A0A132NEB5"/>
<dbReference type="PATRIC" id="fig|1469144.9.peg.2246"/>
<feature type="non-terminal residue" evidence="1">
    <location>
        <position position="68"/>
    </location>
</feature>
<dbReference type="RefSeq" id="WP_158013574.1">
    <property type="nucleotide sequence ID" value="NZ_JYIK01000977.1"/>
</dbReference>
<dbReference type="EMBL" id="JYIK01000977">
    <property type="protein sequence ID" value="KWX08461.1"/>
    <property type="molecule type" value="Genomic_DNA"/>
</dbReference>
<evidence type="ECO:0000313" key="2">
    <source>
        <dbReference type="Proteomes" id="UP000070598"/>
    </source>
</evidence>
<dbReference type="Proteomes" id="UP000070598">
    <property type="component" value="Unassembled WGS sequence"/>
</dbReference>
<evidence type="ECO:0000313" key="1">
    <source>
        <dbReference type="EMBL" id="KWX08461.1"/>
    </source>
</evidence>
<reference evidence="2" key="1">
    <citation type="submission" date="2015-02" db="EMBL/GenBank/DDBJ databases">
        <title>Physiological reanalysis, assessment of diazotrophy, and genome sequences of multiple isolates of Streptomyces thermoautotrophicus.</title>
        <authorList>
            <person name="MacKellar D.C."/>
            <person name="Lieber L."/>
            <person name="Norman J."/>
            <person name="Bolger A."/>
            <person name="Tobin C."/>
            <person name="Murray J.W."/>
            <person name="Friesen M."/>
            <person name="Prell J."/>
        </authorList>
    </citation>
    <scope>NUCLEOTIDE SEQUENCE [LARGE SCALE GENOMIC DNA]</scope>
    <source>
        <strain evidence="2">UBT1</strain>
    </source>
</reference>
<name>A0A132NEB5_9ACTN</name>
<proteinExistence type="predicted"/>
<comment type="caution">
    <text evidence="1">The sequence shown here is derived from an EMBL/GenBank/DDBJ whole genome shotgun (WGS) entry which is preliminary data.</text>
</comment>
<sequence>MNSAVRSNRSQAWFRPGRYVPVVYMPVSNIRGVEVLSQSRGGVQISKTTIHGTAAELRALAVQILRAA</sequence>
<organism evidence="1 2">
    <name type="scientific">Carbonactinospora thermoautotrophica</name>
    <dbReference type="NCBI Taxonomy" id="1469144"/>
    <lineage>
        <taxon>Bacteria</taxon>
        <taxon>Bacillati</taxon>
        <taxon>Actinomycetota</taxon>
        <taxon>Actinomycetes</taxon>
        <taxon>Kitasatosporales</taxon>
        <taxon>Carbonactinosporaceae</taxon>
        <taxon>Carbonactinospora</taxon>
    </lineage>
</organism>
<gene>
    <name evidence="1" type="ORF">TR74_14870</name>
</gene>
<accession>A0A132NEB5</accession>
<protein>
    <submittedName>
        <fullName evidence="1">Uncharacterized protein</fullName>
    </submittedName>
</protein>